<dbReference type="PANTHER" id="PTHR30154:SF17">
    <property type="entry name" value="DNA-BINDING TRANSCRIPTIONAL ACTIVATOR DECR"/>
    <property type="match status" value="1"/>
</dbReference>
<dbReference type="PROSITE" id="PS50956">
    <property type="entry name" value="HTH_ASNC_2"/>
    <property type="match status" value="1"/>
</dbReference>
<dbReference type="CDD" id="cd00090">
    <property type="entry name" value="HTH_ARSR"/>
    <property type="match status" value="1"/>
</dbReference>
<dbReference type="InterPro" id="IPR036388">
    <property type="entry name" value="WH-like_DNA-bd_sf"/>
</dbReference>
<dbReference type="Gene3D" id="1.10.10.10">
    <property type="entry name" value="Winged helix-like DNA-binding domain superfamily/Winged helix DNA-binding domain"/>
    <property type="match status" value="1"/>
</dbReference>
<dbReference type="EMBL" id="FOVE01000005">
    <property type="protein sequence ID" value="SFN24724.1"/>
    <property type="molecule type" value="Genomic_DNA"/>
</dbReference>
<evidence type="ECO:0000313" key="5">
    <source>
        <dbReference type="EMBL" id="SFN24724.1"/>
    </source>
</evidence>
<dbReference type="InterPro" id="IPR019885">
    <property type="entry name" value="Tscrpt_reg_HTH_AsnC-type_CS"/>
</dbReference>
<dbReference type="GO" id="GO:0043200">
    <property type="term" value="P:response to amino acid"/>
    <property type="evidence" value="ECO:0007669"/>
    <property type="project" value="TreeGrafter"/>
</dbReference>
<dbReference type="GO" id="GO:0006355">
    <property type="term" value="P:regulation of DNA-templated transcription"/>
    <property type="evidence" value="ECO:0007669"/>
    <property type="project" value="UniProtKB-ARBA"/>
</dbReference>
<evidence type="ECO:0000259" key="4">
    <source>
        <dbReference type="PROSITE" id="PS50956"/>
    </source>
</evidence>
<dbReference type="STRING" id="83765.SAMN05660284_01009"/>
<dbReference type="InterPro" id="IPR019887">
    <property type="entry name" value="Tscrpt_reg_AsnC/Lrp_C"/>
</dbReference>
<dbReference type="InterPro" id="IPR036390">
    <property type="entry name" value="WH_DNA-bd_sf"/>
</dbReference>
<evidence type="ECO:0000313" key="6">
    <source>
        <dbReference type="Proteomes" id="UP000242869"/>
    </source>
</evidence>
<dbReference type="SMART" id="SM00344">
    <property type="entry name" value="HTH_ASNC"/>
    <property type="match status" value="1"/>
</dbReference>
<dbReference type="Gene3D" id="3.30.70.920">
    <property type="match status" value="1"/>
</dbReference>
<dbReference type="InterPro" id="IPR000485">
    <property type="entry name" value="AsnC-type_HTH_dom"/>
</dbReference>
<evidence type="ECO:0000256" key="3">
    <source>
        <dbReference type="ARBA" id="ARBA00023163"/>
    </source>
</evidence>
<proteinExistence type="predicted"/>
<dbReference type="InterPro" id="IPR011991">
    <property type="entry name" value="ArsR-like_HTH"/>
</dbReference>
<dbReference type="PROSITE" id="PS00519">
    <property type="entry name" value="HTH_ASNC_1"/>
    <property type="match status" value="1"/>
</dbReference>
<keyword evidence="3" id="KW-0804">Transcription</keyword>
<keyword evidence="1" id="KW-0805">Transcription regulation</keyword>
<dbReference type="PRINTS" id="PR00033">
    <property type="entry name" value="HTHASNC"/>
</dbReference>
<dbReference type="GO" id="GO:0005829">
    <property type="term" value="C:cytosol"/>
    <property type="evidence" value="ECO:0007669"/>
    <property type="project" value="TreeGrafter"/>
</dbReference>
<reference evidence="6" key="1">
    <citation type="submission" date="2016-10" db="EMBL/GenBank/DDBJ databases">
        <authorList>
            <person name="Varghese N."/>
            <person name="Submissions S."/>
        </authorList>
    </citation>
    <scope>NUCLEOTIDE SEQUENCE [LARGE SCALE GENOMIC DNA]</scope>
    <source>
        <strain evidence="6">DSM 6150</strain>
    </source>
</reference>
<feature type="domain" description="HTH asnC-type" evidence="4">
    <location>
        <begin position="14"/>
        <end position="77"/>
    </location>
</feature>
<dbReference type="SUPFAM" id="SSF54909">
    <property type="entry name" value="Dimeric alpha+beta barrel"/>
    <property type="match status" value="1"/>
</dbReference>
<dbReference type="PANTHER" id="PTHR30154">
    <property type="entry name" value="LEUCINE-RESPONSIVE REGULATORY PROTEIN"/>
    <property type="match status" value="1"/>
</dbReference>
<evidence type="ECO:0000256" key="2">
    <source>
        <dbReference type="ARBA" id="ARBA00023125"/>
    </source>
</evidence>
<dbReference type="Pfam" id="PF01037">
    <property type="entry name" value="AsnC_trans_reg"/>
    <property type="match status" value="1"/>
</dbReference>
<evidence type="ECO:0000256" key="1">
    <source>
        <dbReference type="ARBA" id="ARBA00023015"/>
    </source>
</evidence>
<dbReference type="InterPro" id="IPR019888">
    <property type="entry name" value="Tscrpt_reg_AsnC-like"/>
</dbReference>
<gene>
    <name evidence="5" type="ORF">SAMN05660284_01009</name>
</gene>
<dbReference type="GO" id="GO:0043565">
    <property type="term" value="F:sequence-specific DNA binding"/>
    <property type="evidence" value="ECO:0007669"/>
    <property type="project" value="InterPro"/>
</dbReference>
<dbReference type="InterPro" id="IPR011008">
    <property type="entry name" value="Dimeric_a/b-barrel"/>
</dbReference>
<dbReference type="SUPFAM" id="SSF46785">
    <property type="entry name" value="Winged helix' DNA-binding domain"/>
    <property type="match status" value="1"/>
</dbReference>
<dbReference type="Proteomes" id="UP000242869">
    <property type="component" value="Unassembled WGS sequence"/>
</dbReference>
<keyword evidence="6" id="KW-1185">Reference proteome</keyword>
<organism evidence="5 6">
    <name type="scientific">Formivibrio citricus</name>
    <dbReference type="NCBI Taxonomy" id="83765"/>
    <lineage>
        <taxon>Bacteria</taxon>
        <taxon>Pseudomonadati</taxon>
        <taxon>Pseudomonadota</taxon>
        <taxon>Betaproteobacteria</taxon>
        <taxon>Neisseriales</taxon>
        <taxon>Chitinibacteraceae</taxon>
        <taxon>Formivibrio</taxon>
    </lineage>
</organism>
<sequence>MEKNFSHIAMKKKLDRADKALLDILQQNVDLPLGEIAARVNLSPTPCWRRIQRLQEEGFIRRKVALLDAEKLRVGVTVFVSIKAGRHSRDWFEGFRDAVSAMPEVVEFYRMSGDVDYLLRVVVPDIKAYDAVYQRLIACAELQDVSSSFAMEQVKYTTALPLDYI</sequence>
<keyword evidence="2" id="KW-0238">DNA-binding</keyword>
<dbReference type="AlphaFoldDB" id="A0A1I4XFP9"/>
<dbReference type="Pfam" id="PF13412">
    <property type="entry name" value="HTH_24"/>
    <property type="match status" value="1"/>
</dbReference>
<protein>
    <submittedName>
        <fullName evidence="5">Lrp/AsnC family transcriptional regulator</fullName>
    </submittedName>
</protein>
<accession>A0A1I4XFP9</accession>
<name>A0A1I4XFP9_9NEIS</name>